<proteinExistence type="predicted"/>
<sequence>MGSLFDEKEKSPLFQLTFILFIVVLMALNNNEKIADIPYAYISFRLIQITFSIYVSLNVAFLLKGEFKKQQNRKPAEKIRIFFIALFLLLLVFVTIESIIHIISYIRLNLF</sequence>
<evidence type="ECO:0000256" key="1">
    <source>
        <dbReference type="SAM" id="Phobius"/>
    </source>
</evidence>
<feature type="transmembrane region" description="Helical" evidence="1">
    <location>
        <begin position="12"/>
        <end position="28"/>
    </location>
</feature>
<keyword evidence="3" id="KW-1185">Reference proteome</keyword>
<comment type="caution">
    <text evidence="2">The sequence shown here is derived from an EMBL/GenBank/DDBJ whole genome shotgun (WGS) entry which is preliminary data.</text>
</comment>
<evidence type="ECO:0000313" key="3">
    <source>
        <dbReference type="Proteomes" id="UP000664218"/>
    </source>
</evidence>
<reference evidence="2" key="1">
    <citation type="submission" date="2021-03" db="EMBL/GenBank/DDBJ databases">
        <title>Proteiniclasticum marinus sp. nov., isolated from tidal flat sediment.</title>
        <authorList>
            <person name="Namirimu T."/>
            <person name="Yang J.-A."/>
            <person name="Yang S.-H."/>
            <person name="Kim Y.-J."/>
            <person name="Kwon K.K."/>
        </authorList>
    </citation>
    <scope>NUCLEOTIDE SEQUENCE</scope>
    <source>
        <strain evidence="2">SCR006</strain>
    </source>
</reference>
<dbReference type="AlphaFoldDB" id="A0A939HAW9"/>
<keyword evidence="1" id="KW-1133">Transmembrane helix</keyword>
<protein>
    <submittedName>
        <fullName evidence="2">Uncharacterized protein</fullName>
    </submittedName>
</protein>
<gene>
    <name evidence="2" type="ORF">J3A84_07930</name>
</gene>
<dbReference type="EMBL" id="JAFNJU010000005">
    <property type="protein sequence ID" value="MBO1264955.1"/>
    <property type="molecule type" value="Genomic_DNA"/>
</dbReference>
<keyword evidence="1" id="KW-0472">Membrane</keyword>
<accession>A0A939HAW9</accession>
<dbReference type="RefSeq" id="WP_207599475.1">
    <property type="nucleotide sequence ID" value="NZ_JAFNJU010000005.1"/>
</dbReference>
<name>A0A939HAW9_9CLOT</name>
<dbReference type="Proteomes" id="UP000664218">
    <property type="component" value="Unassembled WGS sequence"/>
</dbReference>
<feature type="transmembrane region" description="Helical" evidence="1">
    <location>
        <begin position="40"/>
        <end position="61"/>
    </location>
</feature>
<evidence type="ECO:0000313" key="2">
    <source>
        <dbReference type="EMBL" id="MBO1264955.1"/>
    </source>
</evidence>
<organism evidence="2 3">
    <name type="scientific">Proteiniclasticum aestuarii</name>
    <dbReference type="NCBI Taxonomy" id="2817862"/>
    <lineage>
        <taxon>Bacteria</taxon>
        <taxon>Bacillati</taxon>
        <taxon>Bacillota</taxon>
        <taxon>Clostridia</taxon>
        <taxon>Eubacteriales</taxon>
        <taxon>Clostridiaceae</taxon>
        <taxon>Proteiniclasticum</taxon>
    </lineage>
</organism>
<keyword evidence="1" id="KW-0812">Transmembrane</keyword>
<feature type="transmembrane region" description="Helical" evidence="1">
    <location>
        <begin position="81"/>
        <end position="106"/>
    </location>
</feature>